<protein>
    <submittedName>
        <fullName evidence="1">Uncharacterized protein</fullName>
    </submittedName>
</protein>
<name>A0AA88E7Z3_FICCA</name>
<evidence type="ECO:0000313" key="2">
    <source>
        <dbReference type="Proteomes" id="UP001187192"/>
    </source>
</evidence>
<dbReference type="PANTHER" id="PTHR35133">
    <property type="entry name" value="PROTEIN EFFECTOR OF TRANSCRIPTION 2-RELATED"/>
    <property type="match status" value="1"/>
</dbReference>
<organism evidence="1 2">
    <name type="scientific">Ficus carica</name>
    <name type="common">Common fig</name>
    <dbReference type="NCBI Taxonomy" id="3494"/>
    <lineage>
        <taxon>Eukaryota</taxon>
        <taxon>Viridiplantae</taxon>
        <taxon>Streptophyta</taxon>
        <taxon>Embryophyta</taxon>
        <taxon>Tracheophyta</taxon>
        <taxon>Spermatophyta</taxon>
        <taxon>Magnoliopsida</taxon>
        <taxon>eudicotyledons</taxon>
        <taxon>Gunneridae</taxon>
        <taxon>Pentapetalae</taxon>
        <taxon>rosids</taxon>
        <taxon>fabids</taxon>
        <taxon>Rosales</taxon>
        <taxon>Moraceae</taxon>
        <taxon>Ficeae</taxon>
        <taxon>Ficus</taxon>
    </lineage>
</organism>
<dbReference type="PANTHER" id="PTHR35133:SF1">
    <property type="entry name" value="PROTEIN EFFECTOR OF TRANSCRIPTION 2-RELATED"/>
    <property type="match status" value="1"/>
</dbReference>
<comment type="caution">
    <text evidence="1">The sequence shown here is derived from an EMBL/GenBank/DDBJ whole genome shotgun (WGS) entry which is preliminary data.</text>
</comment>
<dbReference type="InterPro" id="IPR038909">
    <property type="entry name" value="Effector_transcript"/>
</dbReference>
<reference evidence="1" key="1">
    <citation type="submission" date="2023-07" db="EMBL/GenBank/DDBJ databases">
        <title>draft genome sequence of fig (Ficus carica).</title>
        <authorList>
            <person name="Takahashi T."/>
            <person name="Nishimura K."/>
        </authorList>
    </citation>
    <scope>NUCLEOTIDE SEQUENCE</scope>
</reference>
<accession>A0AA88E7Z3</accession>
<dbReference type="GO" id="GO:0006355">
    <property type="term" value="P:regulation of DNA-templated transcription"/>
    <property type="evidence" value="ECO:0007669"/>
    <property type="project" value="InterPro"/>
</dbReference>
<sequence>MVAGDPVAGVVSSRDMVTGDLVAGGVSRLKREDCQRTKHDREFSKWEILIGPSDWEDYLLGKEGAERYRVHNLPKNSGPGVYELGIAVSKTGLGREIGKLDSERIVVVYLGQADNVRTRLQHYGRTGAHLGNSCLNDCKTVTHQKGPGLFEEILSRDYPIVFRWAPMQSKSDAIKTETQLLNTFDYAWNTSINGTRRPDDILIKLKKVSSSNIHFSDIARKLVPYSQKRVGIRINAGKYPFAEEKIDPFADEESQSYFSRVFKFGRSQPRLVQDRNVVLLEDTTICGVVLGHDSVCRRPPVAGKKRCGEHKGMKIKGSVAVGIFNRNVGSQSTLAAPSSSHDSEKLQPDTVNYNSSECFTPICGFILFDGSPCTTQPHKGNKRCLDHKGMRIHKPNSVSVTKEKLYHLPDHLVSKTESSKICFSRERQAQAFPKTSNTNYDTICGVVLGDGLLCTREPVAGRVRCEKHKGMRLNRFTAKSAAA</sequence>
<dbReference type="EMBL" id="BTGU01000864">
    <property type="protein sequence ID" value="GMN69506.1"/>
    <property type="molecule type" value="Genomic_DNA"/>
</dbReference>
<keyword evidence="2" id="KW-1185">Reference proteome</keyword>
<proteinExistence type="predicted"/>
<gene>
    <name evidence="1" type="ORF">TIFTF001_038555</name>
</gene>
<dbReference type="Pfam" id="PF19239">
    <property type="entry name" value="GIY_YIG_domain"/>
    <property type="match status" value="1"/>
</dbReference>
<evidence type="ECO:0000313" key="1">
    <source>
        <dbReference type="EMBL" id="GMN69506.1"/>
    </source>
</evidence>
<dbReference type="AlphaFoldDB" id="A0AA88E7Z3"/>
<dbReference type="GO" id="GO:0003677">
    <property type="term" value="F:DNA binding"/>
    <property type="evidence" value="ECO:0007669"/>
    <property type="project" value="InterPro"/>
</dbReference>
<dbReference type="Proteomes" id="UP001187192">
    <property type="component" value="Unassembled WGS sequence"/>
</dbReference>